<evidence type="ECO:0000313" key="2">
    <source>
        <dbReference type="EMBL" id="KYC53771.1"/>
    </source>
</evidence>
<dbReference type="Pfam" id="PF06695">
    <property type="entry name" value="Sm_multidrug_ex"/>
    <property type="match status" value="1"/>
</dbReference>
<keyword evidence="1" id="KW-0472">Membrane</keyword>
<accession>A0A150JGM2</accession>
<organism evidence="2 4">
    <name type="scientific">Candidatus Methanofastidiosum methylothiophilum</name>
    <dbReference type="NCBI Taxonomy" id="1705564"/>
    <lineage>
        <taxon>Archaea</taxon>
        <taxon>Methanobacteriati</taxon>
        <taxon>Methanobacteriota</taxon>
        <taxon>Stenosarchaea group</taxon>
        <taxon>Candidatus Methanofastidiosia</taxon>
        <taxon>Candidatus Methanofastidiosales</taxon>
        <taxon>Candidatus Methanofastidiosaceae</taxon>
        <taxon>Candidatus Methanofastidiosum</taxon>
    </lineage>
</organism>
<dbReference type="Proteomes" id="UP000092420">
    <property type="component" value="Unassembled WGS sequence"/>
</dbReference>
<feature type="transmembrane region" description="Helical" evidence="1">
    <location>
        <begin position="90"/>
        <end position="116"/>
    </location>
</feature>
<feature type="transmembrane region" description="Helical" evidence="1">
    <location>
        <begin position="122"/>
        <end position="145"/>
    </location>
</feature>
<dbReference type="InterPro" id="IPR009577">
    <property type="entry name" value="Sm_multidrug_ex"/>
</dbReference>
<reference evidence="2 4" key="1">
    <citation type="journal article" date="2016" name="ISME J.">
        <title>Chasing the elusive Euryarchaeota class WSA2: genomes reveal a uniquely fastidious methyl-reducing methanogen.</title>
        <authorList>
            <person name="Nobu M.K."/>
            <person name="Narihiro T."/>
            <person name="Kuroda K."/>
            <person name="Mei R."/>
            <person name="Liu W.T."/>
        </authorList>
    </citation>
    <scope>NUCLEOTIDE SEQUENCE [LARGE SCALE GENOMIC DNA]</scope>
    <source>
        <strain evidence="2">ADurb1013_Bin02101</strain>
        <strain evidence="3">ADurb1213_Bin02801</strain>
    </source>
</reference>
<dbReference type="AlphaFoldDB" id="A0A150J988"/>
<gene>
    <name evidence="2" type="ORF">AN188_01382</name>
    <name evidence="3" type="ORF">APG09_01378</name>
</gene>
<evidence type="ECO:0000256" key="1">
    <source>
        <dbReference type="SAM" id="Phobius"/>
    </source>
</evidence>
<sequence>MDSYFYIFLISMIPWIELRGSIPAGILMDLDFTKVFLISLLGGILIIPFVFFLLDYIFPIIRKIKIIDRLYLYWESKVQKRYKKYTEWELIGLLIFVAIPLPGTGAYSGTLLSYLFGLDRKWSFVAISLGVLIAGIVVSIISLGIDIIT</sequence>
<proteinExistence type="predicted"/>
<keyword evidence="1" id="KW-1133">Transmembrane helix</keyword>
<keyword evidence="1" id="KW-0812">Transmembrane</keyword>
<dbReference type="PANTHER" id="PTHR36007">
    <property type="entry name" value="TRANSPORT PROTEIN-RELATED"/>
    <property type="match status" value="1"/>
</dbReference>
<accession>A0A150JEQ5</accession>
<feature type="transmembrane region" description="Helical" evidence="1">
    <location>
        <begin position="35"/>
        <end position="58"/>
    </location>
</feature>
<name>A0A150J988_9EURY</name>
<comment type="caution">
    <text evidence="2">The sequence shown here is derived from an EMBL/GenBank/DDBJ whole genome shotgun (WGS) entry which is preliminary data.</text>
</comment>
<protein>
    <submittedName>
        <fullName evidence="2">Putative small multi-drug export protein</fullName>
    </submittedName>
</protein>
<dbReference type="EMBL" id="LNJE01000020">
    <property type="protein sequence ID" value="KYC56397.1"/>
    <property type="molecule type" value="Genomic_DNA"/>
</dbReference>
<accession>A0A150J988</accession>
<evidence type="ECO:0000313" key="4">
    <source>
        <dbReference type="Proteomes" id="UP000092420"/>
    </source>
</evidence>
<evidence type="ECO:0000313" key="3">
    <source>
        <dbReference type="EMBL" id="KYC56397.1"/>
    </source>
</evidence>
<dbReference type="PANTHER" id="PTHR36007:SF2">
    <property type="entry name" value="TRANSPORT PROTEIN-RELATED"/>
    <property type="match status" value="1"/>
</dbReference>
<dbReference type="EMBL" id="LNJB01000022">
    <property type="protein sequence ID" value="KYC53771.1"/>
    <property type="molecule type" value="Genomic_DNA"/>
</dbReference>